<feature type="domain" description="O-methyltransferase C-terminal" evidence="6">
    <location>
        <begin position="130"/>
        <end position="340"/>
    </location>
</feature>
<dbReference type="PANTHER" id="PTHR11746">
    <property type="entry name" value="O-METHYLTRANSFERASE"/>
    <property type="match status" value="1"/>
</dbReference>
<protein>
    <submittedName>
        <fullName evidence="8">O-methyltransferase 3</fullName>
    </submittedName>
</protein>
<dbReference type="InterPro" id="IPR036390">
    <property type="entry name" value="WH_DNA-bd_sf"/>
</dbReference>
<evidence type="ECO:0000256" key="2">
    <source>
        <dbReference type="ARBA" id="ARBA00022679"/>
    </source>
</evidence>
<dbReference type="EMBL" id="JACGWK010001737">
    <property type="protein sequence ID" value="KAL0283253.1"/>
    <property type="molecule type" value="Genomic_DNA"/>
</dbReference>
<gene>
    <name evidence="8" type="ORF">Sangu_2901300</name>
</gene>
<dbReference type="InterPro" id="IPR029063">
    <property type="entry name" value="SAM-dependent_MTases_sf"/>
</dbReference>
<accession>A0AAW2INL9</accession>
<evidence type="ECO:0000256" key="3">
    <source>
        <dbReference type="ARBA" id="ARBA00022691"/>
    </source>
</evidence>
<evidence type="ECO:0000259" key="6">
    <source>
        <dbReference type="Pfam" id="PF00891"/>
    </source>
</evidence>
<feature type="active site" description="Proton acceptor" evidence="5">
    <location>
        <position position="262"/>
    </location>
</feature>
<evidence type="ECO:0000313" key="8">
    <source>
        <dbReference type="EMBL" id="KAL0283253.1"/>
    </source>
</evidence>
<reference evidence="8" key="2">
    <citation type="journal article" date="2024" name="Plant">
        <title>Genomic evolution and insights into agronomic trait innovations of Sesamum species.</title>
        <authorList>
            <person name="Miao H."/>
            <person name="Wang L."/>
            <person name="Qu L."/>
            <person name="Liu H."/>
            <person name="Sun Y."/>
            <person name="Le M."/>
            <person name="Wang Q."/>
            <person name="Wei S."/>
            <person name="Zheng Y."/>
            <person name="Lin W."/>
            <person name="Duan Y."/>
            <person name="Cao H."/>
            <person name="Xiong S."/>
            <person name="Wang X."/>
            <person name="Wei L."/>
            <person name="Li C."/>
            <person name="Ma Q."/>
            <person name="Ju M."/>
            <person name="Zhao R."/>
            <person name="Li G."/>
            <person name="Mu C."/>
            <person name="Tian Q."/>
            <person name="Mei H."/>
            <person name="Zhang T."/>
            <person name="Gao T."/>
            <person name="Zhang H."/>
        </authorList>
    </citation>
    <scope>NUCLEOTIDE SEQUENCE</scope>
    <source>
        <strain evidence="8">G01</strain>
    </source>
</reference>
<name>A0AAW2INL9_9LAMI</name>
<dbReference type="Gene3D" id="3.40.50.150">
    <property type="entry name" value="Vaccinia Virus protein VP39"/>
    <property type="match status" value="1"/>
</dbReference>
<feature type="domain" description="O-methyltransferase dimerisation" evidence="7">
    <location>
        <begin position="20"/>
        <end position="107"/>
    </location>
</feature>
<dbReference type="FunFam" id="1.10.10.10:FF:000213">
    <property type="entry name" value="Coniferyl alcohol 9-O-methyltransferase"/>
    <property type="match status" value="1"/>
</dbReference>
<dbReference type="FunFam" id="3.40.50.150:FF:000057">
    <property type="entry name" value="O-methyltransferase ZRP4"/>
    <property type="match status" value="1"/>
</dbReference>
<dbReference type="InterPro" id="IPR016461">
    <property type="entry name" value="COMT-like"/>
</dbReference>
<dbReference type="PROSITE" id="PS51683">
    <property type="entry name" value="SAM_OMT_II"/>
    <property type="match status" value="1"/>
</dbReference>
<evidence type="ECO:0000259" key="7">
    <source>
        <dbReference type="Pfam" id="PF08100"/>
    </source>
</evidence>
<dbReference type="AlphaFoldDB" id="A0AAW2INL9"/>
<dbReference type="GO" id="GO:0032259">
    <property type="term" value="P:methylation"/>
    <property type="evidence" value="ECO:0007669"/>
    <property type="project" value="UniProtKB-KW"/>
</dbReference>
<dbReference type="GO" id="GO:0008757">
    <property type="term" value="F:S-adenosylmethionine-dependent methyltransferase activity"/>
    <property type="evidence" value="ECO:0007669"/>
    <property type="project" value="UniProtKB-ARBA"/>
</dbReference>
<dbReference type="GO" id="GO:0046983">
    <property type="term" value="F:protein dimerization activity"/>
    <property type="evidence" value="ECO:0007669"/>
    <property type="project" value="InterPro"/>
</dbReference>
<proteinExistence type="inferred from homology"/>
<comment type="similarity">
    <text evidence="4">Belongs to the class I-like SAM-binding methyltransferase superfamily. Cation-independent O-methyltransferase family. COMT subfamily.</text>
</comment>
<keyword evidence="1" id="KW-0489">Methyltransferase</keyword>
<dbReference type="GO" id="GO:0008171">
    <property type="term" value="F:O-methyltransferase activity"/>
    <property type="evidence" value="ECO:0007669"/>
    <property type="project" value="InterPro"/>
</dbReference>
<reference evidence="8" key="1">
    <citation type="submission" date="2020-06" db="EMBL/GenBank/DDBJ databases">
        <authorList>
            <person name="Li T."/>
            <person name="Hu X."/>
            <person name="Zhang T."/>
            <person name="Song X."/>
            <person name="Zhang H."/>
            <person name="Dai N."/>
            <person name="Sheng W."/>
            <person name="Hou X."/>
            <person name="Wei L."/>
        </authorList>
    </citation>
    <scope>NUCLEOTIDE SEQUENCE</scope>
    <source>
        <strain evidence="8">G01</strain>
        <tissue evidence="8">Leaf</tissue>
    </source>
</reference>
<dbReference type="Pfam" id="PF00891">
    <property type="entry name" value="Methyltransf_2"/>
    <property type="match status" value="1"/>
</dbReference>
<dbReference type="Pfam" id="PF08100">
    <property type="entry name" value="Dimerisation"/>
    <property type="match status" value="1"/>
</dbReference>
<dbReference type="InterPro" id="IPR012967">
    <property type="entry name" value="COMT_dimerisation"/>
</dbReference>
<keyword evidence="2" id="KW-0808">Transferase</keyword>
<evidence type="ECO:0000256" key="5">
    <source>
        <dbReference type="PIRSR" id="PIRSR005739-1"/>
    </source>
</evidence>
<evidence type="ECO:0000256" key="4">
    <source>
        <dbReference type="ARBA" id="ARBA00034481"/>
    </source>
</evidence>
<comment type="caution">
    <text evidence="8">The sequence shown here is derived from an EMBL/GenBank/DDBJ whole genome shotgun (WGS) entry which is preliminary data.</text>
</comment>
<dbReference type="SUPFAM" id="SSF53335">
    <property type="entry name" value="S-adenosyl-L-methionine-dependent methyltransferases"/>
    <property type="match status" value="1"/>
</dbReference>
<dbReference type="InterPro" id="IPR001077">
    <property type="entry name" value="COMT_C"/>
</dbReference>
<dbReference type="InterPro" id="IPR036388">
    <property type="entry name" value="WH-like_DNA-bd_sf"/>
</dbReference>
<organism evidence="8">
    <name type="scientific">Sesamum angustifolium</name>
    <dbReference type="NCBI Taxonomy" id="2727405"/>
    <lineage>
        <taxon>Eukaryota</taxon>
        <taxon>Viridiplantae</taxon>
        <taxon>Streptophyta</taxon>
        <taxon>Embryophyta</taxon>
        <taxon>Tracheophyta</taxon>
        <taxon>Spermatophyta</taxon>
        <taxon>Magnoliopsida</taxon>
        <taxon>eudicotyledons</taxon>
        <taxon>Gunneridae</taxon>
        <taxon>Pentapetalae</taxon>
        <taxon>asterids</taxon>
        <taxon>lamiids</taxon>
        <taxon>Lamiales</taxon>
        <taxon>Pedaliaceae</taxon>
        <taxon>Sesamum</taxon>
    </lineage>
</organism>
<dbReference type="PIRSF" id="PIRSF005739">
    <property type="entry name" value="O-mtase"/>
    <property type="match status" value="1"/>
</dbReference>
<sequence>MECVNEERSSELLEAQAHIWNHVFKYINSMSLKCATELGIPDVIHKHGGSMTLLELVDALPRVDKSKADCVYRLMRILVHSGFFVLEKLNSSNEEGYSLTPASRLLVGDHPWSMKPLVLSQLDPILTDHWQHCSLWFQTTEDRTAYDTANRMSFWKKKENNPRFSRWFDQGLESDTPLVTGAIISNCREVFEGLDSLVDVGGGTGTLAKAIADAFPAIHCTVLDLAPVIVGLEETRKLKYIEGDMFEYIPSSEAVLLKWILHDWSDKECVHILKKCKEAITRNDNRGKVIIIEMVVDDQKGDPKSVENQLFLDIQMMTLVGGRERKEEEWANLFCEAGFSNYTISPFLGLRSIIQVYP</sequence>
<keyword evidence="3" id="KW-0949">S-adenosyl-L-methionine</keyword>
<dbReference type="SUPFAM" id="SSF46785">
    <property type="entry name" value="Winged helix' DNA-binding domain"/>
    <property type="match status" value="1"/>
</dbReference>
<evidence type="ECO:0000256" key="1">
    <source>
        <dbReference type="ARBA" id="ARBA00022603"/>
    </source>
</evidence>
<dbReference type="Gene3D" id="1.10.10.10">
    <property type="entry name" value="Winged helix-like DNA-binding domain superfamily/Winged helix DNA-binding domain"/>
    <property type="match status" value="1"/>
</dbReference>